<dbReference type="SUPFAM" id="SSF51905">
    <property type="entry name" value="FAD/NAD(P)-binding domain"/>
    <property type="match status" value="1"/>
</dbReference>
<dbReference type="GO" id="GO:0030488">
    <property type="term" value="P:tRNA methylation"/>
    <property type="evidence" value="ECO:0007669"/>
    <property type="project" value="TreeGrafter"/>
</dbReference>
<feature type="non-terminal residue" evidence="5">
    <location>
        <position position="1"/>
    </location>
</feature>
<evidence type="ECO:0000256" key="1">
    <source>
        <dbReference type="ARBA" id="ARBA00001974"/>
    </source>
</evidence>
<comment type="cofactor">
    <cofactor evidence="1">
        <name>FAD</name>
        <dbReference type="ChEBI" id="CHEBI:57692"/>
    </cofactor>
</comment>
<dbReference type="InterPro" id="IPR040131">
    <property type="entry name" value="MnmG_N"/>
</dbReference>
<keyword evidence="3" id="KW-0274">FAD</keyword>
<dbReference type="Pfam" id="PF01134">
    <property type="entry name" value="GIDA"/>
    <property type="match status" value="1"/>
</dbReference>
<reference evidence="5" key="1">
    <citation type="submission" date="2018-05" db="EMBL/GenBank/DDBJ databases">
        <authorList>
            <person name="Lanie J.A."/>
            <person name="Ng W.-L."/>
            <person name="Kazmierczak K.M."/>
            <person name="Andrzejewski T.M."/>
            <person name="Davidsen T.M."/>
            <person name="Wayne K.J."/>
            <person name="Tettelin H."/>
            <person name="Glass J.I."/>
            <person name="Rusch D."/>
            <person name="Podicherti R."/>
            <person name="Tsui H.-C.T."/>
            <person name="Winkler M.E."/>
        </authorList>
    </citation>
    <scope>NUCLEOTIDE SEQUENCE</scope>
</reference>
<keyword evidence="2" id="KW-0285">Flavoprotein</keyword>
<sequence>VLENNRVIIIGGGHAGIEAAFALGRLKVKSIIISLDLDAIGRLSCNPAIGGLAKSHLVKEIDALGGVMGHAADKCAIQLKTLNKTKGRAVWALRAQVDKKQYPLYIKKLLDKNKYISLLRGEVSRLLIKSGRVCGVNLKNKETLSCSSVVITCGTFLNG</sequence>
<evidence type="ECO:0000256" key="3">
    <source>
        <dbReference type="ARBA" id="ARBA00022827"/>
    </source>
</evidence>
<dbReference type="EMBL" id="UINC01222091">
    <property type="protein sequence ID" value="SVE50717.1"/>
    <property type="molecule type" value="Genomic_DNA"/>
</dbReference>
<gene>
    <name evidence="5" type="ORF">METZ01_LOCUS503571</name>
</gene>
<dbReference type="Gene3D" id="3.50.50.60">
    <property type="entry name" value="FAD/NAD(P)-binding domain"/>
    <property type="match status" value="1"/>
</dbReference>
<dbReference type="GO" id="GO:0002098">
    <property type="term" value="P:tRNA wobble uridine modification"/>
    <property type="evidence" value="ECO:0007669"/>
    <property type="project" value="TreeGrafter"/>
</dbReference>
<dbReference type="InterPro" id="IPR002218">
    <property type="entry name" value="MnmG-rel"/>
</dbReference>
<dbReference type="PANTHER" id="PTHR11806:SF0">
    <property type="entry name" value="PROTEIN MTO1 HOMOLOG, MITOCHONDRIAL"/>
    <property type="match status" value="1"/>
</dbReference>
<evidence type="ECO:0000259" key="4">
    <source>
        <dbReference type="Pfam" id="PF01134"/>
    </source>
</evidence>
<accession>A0A383E1J4</accession>
<evidence type="ECO:0000313" key="5">
    <source>
        <dbReference type="EMBL" id="SVE50717.1"/>
    </source>
</evidence>
<organism evidence="5">
    <name type="scientific">marine metagenome</name>
    <dbReference type="NCBI Taxonomy" id="408172"/>
    <lineage>
        <taxon>unclassified sequences</taxon>
        <taxon>metagenomes</taxon>
        <taxon>ecological metagenomes</taxon>
    </lineage>
</organism>
<dbReference type="AlphaFoldDB" id="A0A383E1J4"/>
<dbReference type="GO" id="GO:0050660">
    <property type="term" value="F:flavin adenine dinucleotide binding"/>
    <property type="evidence" value="ECO:0007669"/>
    <property type="project" value="InterPro"/>
</dbReference>
<name>A0A383E1J4_9ZZZZ</name>
<dbReference type="InterPro" id="IPR036188">
    <property type="entry name" value="FAD/NAD-bd_sf"/>
</dbReference>
<dbReference type="PANTHER" id="PTHR11806">
    <property type="entry name" value="GLUCOSE INHIBITED DIVISION PROTEIN A"/>
    <property type="match status" value="1"/>
</dbReference>
<evidence type="ECO:0000256" key="2">
    <source>
        <dbReference type="ARBA" id="ARBA00022630"/>
    </source>
</evidence>
<feature type="domain" description="MnmG N-terminal" evidence="4">
    <location>
        <begin position="7"/>
        <end position="159"/>
    </location>
</feature>
<protein>
    <recommendedName>
        <fullName evidence="4">MnmG N-terminal domain-containing protein</fullName>
    </recommendedName>
</protein>
<feature type="non-terminal residue" evidence="5">
    <location>
        <position position="159"/>
    </location>
</feature>
<proteinExistence type="predicted"/>